<proteinExistence type="predicted"/>
<evidence type="ECO:0000256" key="1">
    <source>
        <dbReference type="SAM" id="MobiDB-lite"/>
    </source>
</evidence>
<evidence type="ECO:0000313" key="3">
    <source>
        <dbReference type="Proteomes" id="UP001157006"/>
    </source>
</evidence>
<organism evidence="2 3">
    <name type="scientific">Vicia faba</name>
    <name type="common">Broad bean</name>
    <name type="synonym">Faba vulgaris</name>
    <dbReference type="NCBI Taxonomy" id="3906"/>
    <lineage>
        <taxon>Eukaryota</taxon>
        <taxon>Viridiplantae</taxon>
        <taxon>Streptophyta</taxon>
        <taxon>Embryophyta</taxon>
        <taxon>Tracheophyta</taxon>
        <taxon>Spermatophyta</taxon>
        <taxon>Magnoliopsida</taxon>
        <taxon>eudicotyledons</taxon>
        <taxon>Gunneridae</taxon>
        <taxon>Pentapetalae</taxon>
        <taxon>rosids</taxon>
        <taxon>fabids</taxon>
        <taxon>Fabales</taxon>
        <taxon>Fabaceae</taxon>
        <taxon>Papilionoideae</taxon>
        <taxon>50 kb inversion clade</taxon>
        <taxon>NPAAA clade</taxon>
        <taxon>Hologalegina</taxon>
        <taxon>IRL clade</taxon>
        <taxon>Fabeae</taxon>
        <taxon>Vicia</taxon>
    </lineage>
</organism>
<accession>A0AAV0ZQR6</accession>
<protein>
    <submittedName>
        <fullName evidence="2">Uncharacterized protein</fullName>
    </submittedName>
</protein>
<feature type="compositionally biased region" description="Polar residues" evidence="1">
    <location>
        <begin position="61"/>
        <end position="73"/>
    </location>
</feature>
<keyword evidence="3" id="KW-1185">Reference proteome</keyword>
<dbReference type="AlphaFoldDB" id="A0AAV0ZQR6"/>
<dbReference type="Proteomes" id="UP001157006">
    <property type="component" value="Chromosome 2"/>
</dbReference>
<name>A0AAV0ZQR6_VICFA</name>
<sequence length="158" mass="17015">MSTNSSILGNTGTTGYPGGFVPPSGTQTHFATPLTRPPGFDGNRHRNPSYGMPTSFMAGLHTSTSNTSPQLGSGSGANQFMTNNQGSVGYSALLILTTENQMAFRQLMDDSNHNMIEVLAQTMQEIFAPIVQNVTVTKRENADNMSRIADFFFSARKA</sequence>
<feature type="region of interest" description="Disordered" evidence="1">
    <location>
        <begin position="1"/>
        <end position="73"/>
    </location>
</feature>
<feature type="compositionally biased region" description="Polar residues" evidence="1">
    <location>
        <begin position="1"/>
        <end position="14"/>
    </location>
</feature>
<gene>
    <name evidence="2" type="ORF">VFH_II170560</name>
</gene>
<reference evidence="2 3" key="1">
    <citation type="submission" date="2023-01" db="EMBL/GenBank/DDBJ databases">
        <authorList>
            <person name="Kreplak J."/>
        </authorList>
    </citation>
    <scope>NUCLEOTIDE SEQUENCE [LARGE SCALE GENOMIC DNA]</scope>
</reference>
<dbReference type="EMBL" id="OX451737">
    <property type="protein sequence ID" value="CAI8599338.1"/>
    <property type="molecule type" value="Genomic_DNA"/>
</dbReference>
<evidence type="ECO:0000313" key="2">
    <source>
        <dbReference type="EMBL" id="CAI8599338.1"/>
    </source>
</evidence>